<evidence type="ECO:0000256" key="3">
    <source>
        <dbReference type="ARBA" id="ARBA00012780"/>
    </source>
</evidence>
<evidence type="ECO:0000256" key="6">
    <source>
        <dbReference type="ARBA" id="ARBA00023295"/>
    </source>
</evidence>
<keyword evidence="12" id="KW-1185">Reference proteome</keyword>
<sequence length="405" mass="45199">MLLRYFILFLNVFNVVHALDNVGTSGKLRFANLGYADTFRYVGKITNATKESCTCTLAPPAWFSGLNAPLSERLVAHIRGPTQLYKFAYYNVHKFILGSDNNTHNWTQQALFDIAPDSISKQTINVTFLGHKGRDSPCMGRTLTFIGQDAVSFATENPDPAGFSGYVPSDEEYIIYSNFPCPASKVKGMCGVYRKGIRSYTGYEGVTKLFLFEFSMPTDNNMTNQDGRYFDMPSIWLANEHLSRTTEYYDWNNNCSCLFNGCGAYQVFTTNATNKDLLYSSLQTFQGLNRNVSQKLILNGTVSTGQFNRPRNITVRGGVLFDSAGNIVTFLTNNTVFHEELTPEQVEDMLSDIPNIGGELILPSGTLKAPNTTSSNDGTIMRPTSNTIWAIYFTLITSIIQFIII</sequence>
<dbReference type="EC" id="3.2.1.39" evidence="3"/>
<accession>A0A8H2ZHV7</accession>
<evidence type="ECO:0000256" key="4">
    <source>
        <dbReference type="ARBA" id="ARBA00022729"/>
    </source>
</evidence>
<keyword evidence="7" id="KW-0961">Cell wall biogenesis/degradation</keyword>
<feature type="domain" description="Cell wall protein YJL171C/Tos1 N-terminal" evidence="10">
    <location>
        <begin position="27"/>
        <end position="91"/>
    </location>
</feature>
<dbReference type="Pfam" id="PF10287">
    <property type="entry name" value="YJL171C_Tos1_C"/>
    <property type="match status" value="1"/>
</dbReference>
<evidence type="ECO:0000256" key="5">
    <source>
        <dbReference type="ARBA" id="ARBA00022801"/>
    </source>
</evidence>
<keyword evidence="6" id="KW-0326">Glycosidase</keyword>
<dbReference type="GO" id="GO:0009277">
    <property type="term" value="C:fungal-type cell wall"/>
    <property type="evidence" value="ECO:0007669"/>
    <property type="project" value="TreeGrafter"/>
</dbReference>
<dbReference type="RefSeq" id="XP_041408038.1">
    <property type="nucleotide sequence ID" value="XM_041552104.1"/>
</dbReference>
<feature type="signal peptide" evidence="8">
    <location>
        <begin position="1"/>
        <end position="18"/>
    </location>
</feature>
<dbReference type="GO" id="GO:0071555">
    <property type="term" value="P:cell wall organization"/>
    <property type="evidence" value="ECO:0007669"/>
    <property type="project" value="UniProtKB-KW"/>
</dbReference>
<dbReference type="InterPro" id="IPR018807">
    <property type="entry name" value="YJL171C/Tos1_N"/>
</dbReference>
<keyword evidence="4 8" id="KW-0732">Signal</keyword>
<protein>
    <recommendedName>
        <fullName evidence="3">glucan endo-1,3-beta-D-glucosidase</fullName>
        <ecNumber evidence="3">3.2.1.39</ecNumber>
    </recommendedName>
</protein>
<keyword evidence="5" id="KW-0378">Hydrolase</keyword>
<gene>
    <name evidence="11" type="ORF">KABA2_08S05390</name>
</gene>
<dbReference type="Proteomes" id="UP000644660">
    <property type="component" value="Unassembled WGS sequence"/>
</dbReference>
<dbReference type="InterPro" id="IPR018805">
    <property type="entry name" value="YJL171C/Tos1_C"/>
</dbReference>
<organism evidence="11 12">
    <name type="scientific">Maudiozyma barnettii</name>
    <dbReference type="NCBI Taxonomy" id="61262"/>
    <lineage>
        <taxon>Eukaryota</taxon>
        <taxon>Fungi</taxon>
        <taxon>Dikarya</taxon>
        <taxon>Ascomycota</taxon>
        <taxon>Saccharomycotina</taxon>
        <taxon>Saccharomycetes</taxon>
        <taxon>Saccharomycetales</taxon>
        <taxon>Saccharomycetaceae</taxon>
        <taxon>Maudiozyma</taxon>
    </lineage>
</organism>
<dbReference type="PANTHER" id="PTHR31737">
    <property type="entry name" value="PROTEIN TOS1"/>
    <property type="match status" value="1"/>
</dbReference>
<evidence type="ECO:0000313" key="11">
    <source>
        <dbReference type="EMBL" id="CAB4256194.1"/>
    </source>
</evidence>
<evidence type="ECO:0000256" key="1">
    <source>
        <dbReference type="ARBA" id="ARBA00000382"/>
    </source>
</evidence>
<proteinExistence type="inferred from homology"/>
<comment type="caution">
    <text evidence="11">The sequence shown here is derived from an EMBL/GenBank/DDBJ whole genome shotgun (WGS) entry which is preliminary data.</text>
</comment>
<evidence type="ECO:0000259" key="9">
    <source>
        <dbReference type="Pfam" id="PF10287"/>
    </source>
</evidence>
<evidence type="ECO:0000256" key="7">
    <source>
        <dbReference type="ARBA" id="ARBA00023316"/>
    </source>
</evidence>
<feature type="domain" description="Cell wall protein YJL171C/Tos1 C-terminal" evidence="9">
    <location>
        <begin position="105"/>
        <end position="348"/>
    </location>
</feature>
<dbReference type="Pfam" id="PF10290">
    <property type="entry name" value="YJL171C_Tos1_N"/>
    <property type="match status" value="1"/>
</dbReference>
<evidence type="ECO:0000313" key="12">
    <source>
        <dbReference type="Proteomes" id="UP000644660"/>
    </source>
</evidence>
<dbReference type="PANTHER" id="PTHR31737:SF3">
    <property type="entry name" value="CELL WALL PROTEIN YJL171C"/>
    <property type="match status" value="1"/>
</dbReference>
<dbReference type="EMBL" id="CAEFZW010000008">
    <property type="protein sequence ID" value="CAB4256194.1"/>
    <property type="molecule type" value="Genomic_DNA"/>
</dbReference>
<dbReference type="OrthoDB" id="118256at2759"/>
<feature type="chain" id="PRO_5034259921" description="glucan endo-1,3-beta-D-glucosidase" evidence="8">
    <location>
        <begin position="19"/>
        <end position="405"/>
    </location>
</feature>
<evidence type="ECO:0000256" key="2">
    <source>
        <dbReference type="ARBA" id="ARBA00006055"/>
    </source>
</evidence>
<dbReference type="AlphaFoldDB" id="A0A8H2ZHV7"/>
<evidence type="ECO:0000259" key="10">
    <source>
        <dbReference type="Pfam" id="PF10290"/>
    </source>
</evidence>
<comment type="similarity">
    <text evidence="2">Belongs to the PGA52 family.</text>
</comment>
<reference evidence="11 12" key="1">
    <citation type="submission" date="2020-05" db="EMBL/GenBank/DDBJ databases">
        <authorList>
            <person name="Casaregola S."/>
            <person name="Devillers H."/>
            <person name="Grondin C."/>
        </authorList>
    </citation>
    <scope>NUCLEOTIDE SEQUENCE [LARGE SCALE GENOMIC DNA]</scope>
    <source>
        <strain evidence="11 12">CLIB 1767</strain>
    </source>
</reference>
<evidence type="ECO:0000256" key="8">
    <source>
        <dbReference type="SAM" id="SignalP"/>
    </source>
</evidence>
<dbReference type="GO" id="GO:0042973">
    <property type="term" value="F:glucan endo-1,3-beta-D-glucosidase activity"/>
    <property type="evidence" value="ECO:0007669"/>
    <property type="project" value="UniProtKB-EC"/>
</dbReference>
<name>A0A8H2ZHV7_9SACH</name>
<dbReference type="GeneID" id="64859266"/>
<comment type="catalytic activity">
    <reaction evidence="1">
        <text>Hydrolysis of (1-&gt;3)-beta-D-glucosidic linkages in (1-&gt;3)-beta-D-glucans.</text>
        <dbReference type="EC" id="3.2.1.39"/>
    </reaction>
</comment>